<dbReference type="SUPFAM" id="SSF53927">
    <property type="entry name" value="Cytidine deaminase-like"/>
    <property type="match status" value="1"/>
</dbReference>
<accession>A0ABT9Z5C4</accession>
<dbReference type="PIRSF" id="PIRSF015626">
    <property type="entry name" value="FdhD"/>
    <property type="match status" value="1"/>
</dbReference>
<evidence type="ECO:0000256" key="1">
    <source>
        <dbReference type="ARBA" id="ARBA00022490"/>
    </source>
</evidence>
<dbReference type="InterPro" id="IPR016193">
    <property type="entry name" value="Cytidine_deaminase-like"/>
</dbReference>
<evidence type="ECO:0000256" key="2">
    <source>
        <dbReference type="ARBA" id="ARBA00023150"/>
    </source>
</evidence>
<comment type="function">
    <text evidence="3">Required for formate dehydrogenase (FDH) activity. Acts as a sulfur carrier protein that transfers sulfur from IscS to the molybdenum cofactor prior to its insertion into FDH.</text>
</comment>
<dbReference type="InterPro" id="IPR003786">
    <property type="entry name" value="FdhD"/>
</dbReference>
<keyword evidence="2 3" id="KW-0501">Molybdenum cofactor biosynthesis</keyword>
<dbReference type="HAMAP" id="MF_00187">
    <property type="entry name" value="FdhD"/>
    <property type="match status" value="1"/>
</dbReference>
<comment type="similarity">
    <text evidence="3">Belongs to the FdhD family.</text>
</comment>
<feature type="active site" description="Cysteine persulfide intermediate" evidence="3">
    <location>
        <position position="107"/>
    </location>
</feature>
<evidence type="ECO:0000313" key="5">
    <source>
        <dbReference type="Proteomes" id="UP001232245"/>
    </source>
</evidence>
<dbReference type="Gene3D" id="3.40.140.10">
    <property type="entry name" value="Cytidine Deaminase, domain 2"/>
    <property type="match status" value="1"/>
</dbReference>
<evidence type="ECO:0000313" key="4">
    <source>
        <dbReference type="EMBL" id="MDQ0227453.1"/>
    </source>
</evidence>
<dbReference type="Proteomes" id="UP001232245">
    <property type="component" value="Unassembled WGS sequence"/>
</dbReference>
<sequence length="263" mass="29327">MNSKMRINQKIVKFSAGMVNEIEDYIVTEYPLTIFINGQEFATLVCTPSDMRELIFGFLASEGVIRFADEIVSMSIDEAKGLAYVDLTADFTTSQQFYSKRFIGSCCGKGRQFYFQNDTKTAKTSTSKTTITAEQCLKLMKDMQEDSVVFHETGGVHNAALCKPNEMIIKRTDIGRHNALDKIYGYALISKTFVRDKIIVISGRISSEILLKAAKIGVGIILSKSAPTNLAIKLAEELNITVVGFIRGHSFNVYSHSNRIKFP</sequence>
<comment type="subcellular location">
    <subcellularLocation>
        <location evidence="3">Cytoplasm</location>
    </subcellularLocation>
</comment>
<comment type="caution">
    <text evidence="3">Lacks conserved residue(s) required for the propagation of feature annotation.</text>
</comment>
<comment type="caution">
    <text evidence="4">The sequence shown here is derived from an EMBL/GenBank/DDBJ whole genome shotgun (WGS) entry which is preliminary data.</text>
</comment>
<dbReference type="EMBL" id="JAUSTZ010000009">
    <property type="protein sequence ID" value="MDQ0227453.1"/>
    <property type="molecule type" value="Genomic_DNA"/>
</dbReference>
<keyword evidence="5" id="KW-1185">Reference proteome</keyword>
<dbReference type="PANTHER" id="PTHR30592">
    <property type="entry name" value="FORMATE DEHYDROGENASE"/>
    <property type="match status" value="1"/>
</dbReference>
<dbReference type="Gene3D" id="3.10.20.10">
    <property type="match status" value="1"/>
</dbReference>
<protein>
    <recommendedName>
        <fullName evidence="3">Sulfur carrier protein FdhD</fullName>
    </recommendedName>
</protein>
<gene>
    <name evidence="3" type="primary">fdhD</name>
    <name evidence="4" type="ORF">J2S02_003798</name>
</gene>
<keyword evidence="1 3" id="KW-0963">Cytoplasm</keyword>
<dbReference type="PANTHER" id="PTHR30592:SF1">
    <property type="entry name" value="SULFUR CARRIER PROTEIN FDHD"/>
    <property type="match status" value="1"/>
</dbReference>
<name>A0ABT9Z5C4_9BACI</name>
<organism evidence="4 5">
    <name type="scientific">Metabacillus niabensis</name>
    <dbReference type="NCBI Taxonomy" id="324854"/>
    <lineage>
        <taxon>Bacteria</taxon>
        <taxon>Bacillati</taxon>
        <taxon>Bacillota</taxon>
        <taxon>Bacilli</taxon>
        <taxon>Bacillales</taxon>
        <taxon>Bacillaceae</taxon>
        <taxon>Metabacillus</taxon>
    </lineage>
</organism>
<evidence type="ECO:0000256" key="3">
    <source>
        <dbReference type="HAMAP-Rule" id="MF_00187"/>
    </source>
</evidence>
<dbReference type="RefSeq" id="WP_174880260.1">
    <property type="nucleotide sequence ID" value="NZ_CADEPK010000133.1"/>
</dbReference>
<proteinExistence type="inferred from homology"/>
<dbReference type="Pfam" id="PF02634">
    <property type="entry name" value="FdhD-NarQ"/>
    <property type="match status" value="1"/>
</dbReference>
<reference evidence="4 5" key="1">
    <citation type="submission" date="2023-07" db="EMBL/GenBank/DDBJ databases">
        <title>Genomic Encyclopedia of Type Strains, Phase IV (KMG-IV): sequencing the most valuable type-strain genomes for metagenomic binning, comparative biology and taxonomic classification.</title>
        <authorList>
            <person name="Goeker M."/>
        </authorList>
    </citation>
    <scope>NUCLEOTIDE SEQUENCE [LARGE SCALE GENOMIC DNA]</scope>
    <source>
        <strain evidence="4 5">DSM 17723</strain>
    </source>
</reference>
<dbReference type="NCBIfam" id="TIGR00129">
    <property type="entry name" value="fdhD_narQ"/>
    <property type="match status" value="1"/>
</dbReference>